<evidence type="ECO:0000313" key="1">
    <source>
        <dbReference type="EMBL" id="CAI6357915.1"/>
    </source>
</evidence>
<dbReference type="Proteomes" id="UP001160148">
    <property type="component" value="Unassembled WGS sequence"/>
</dbReference>
<organism evidence="1 2">
    <name type="scientific">Macrosiphum euphorbiae</name>
    <name type="common">potato aphid</name>
    <dbReference type="NCBI Taxonomy" id="13131"/>
    <lineage>
        <taxon>Eukaryota</taxon>
        <taxon>Metazoa</taxon>
        <taxon>Ecdysozoa</taxon>
        <taxon>Arthropoda</taxon>
        <taxon>Hexapoda</taxon>
        <taxon>Insecta</taxon>
        <taxon>Pterygota</taxon>
        <taxon>Neoptera</taxon>
        <taxon>Paraneoptera</taxon>
        <taxon>Hemiptera</taxon>
        <taxon>Sternorrhyncha</taxon>
        <taxon>Aphidomorpha</taxon>
        <taxon>Aphidoidea</taxon>
        <taxon>Aphididae</taxon>
        <taxon>Macrosiphini</taxon>
        <taxon>Macrosiphum</taxon>
    </lineage>
</organism>
<protein>
    <submittedName>
        <fullName evidence="1">Uncharacterized protein</fullName>
    </submittedName>
</protein>
<name>A0AAV0WPB7_9HEMI</name>
<dbReference type="AlphaFoldDB" id="A0AAV0WPB7"/>
<dbReference type="EMBL" id="CARXXK010000002">
    <property type="protein sequence ID" value="CAI6357915.1"/>
    <property type="molecule type" value="Genomic_DNA"/>
</dbReference>
<gene>
    <name evidence="1" type="ORF">MEUPH1_LOCUS13488</name>
</gene>
<proteinExistence type="predicted"/>
<accession>A0AAV0WPB7</accession>
<sequence length="88" mass="10314">MRSRATTNPPLLVSVVRDRTLMERQQVRQVYADLQQRRKNGENNIVVRHFNGVPSIVQANKDFQLNNTTHRHVTLAKTNQLEPPRDLW</sequence>
<keyword evidence="2" id="KW-1185">Reference proteome</keyword>
<comment type="caution">
    <text evidence="1">The sequence shown here is derived from an EMBL/GenBank/DDBJ whole genome shotgun (WGS) entry which is preliminary data.</text>
</comment>
<evidence type="ECO:0000313" key="2">
    <source>
        <dbReference type="Proteomes" id="UP001160148"/>
    </source>
</evidence>
<reference evidence="1 2" key="1">
    <citation type="submission" date="2023-01" db="EMBL/GenBank/DDBJ databases">
        <authorList>
            <person name="Whitehead M."/>
        </authorList>
    </citation>
    <scope>NUCLEOTIDE SEQUENCE [LARGE SCALE GENOMIC DNA]</scope>
</reference>